<gene>
    <name evidence="2" type="ORF">ABLO99_03100</name>
</gene>
<dbReference type="EMBL" id="CP157942">
    <property type="protein sequence ID" value="XBS67632.1"/>
    <property type="molecule type" value="Genomic_DNA"/>
</dbReference>
<evidence type="ECO:0000313" key="2">
    <source>
        <dbReference type="EMBL" id="XBS67632.1"/>
    </source>
</evidence>
<protein>
    <submittedName>
        <fullName evidence="2">Uncharacterized protein</fullName>
    </submittedName>
</protein>
<proteinExistence type="predicted"/>
<accession>A0AAU7Q4G4</accession>
<dbReference type="AlphaFoldDB" id="A0AAU7Q4G4"/>
<organism evidence="2">
    <name type="scientific">Wolbachia endosymbiont of Armadillidium arcangelii</name>
    <dbReference type="NCBI Taxonomy" id="3158571"/>
    <lineage>
        <taxon>Bacteria</taxon>
        <taxon>Pseudomonadati</taxon>
        <taxon>Pseudomonadota</taxon>
        <taxon>Alphaproteobacteria</taxon>
        <taxon>Rickettsiales</taxon>
        <taxon>Anaplasmataceae</taxon>
        <taxon>Wolbachieae</taxon>
        <taxon>Wolbachia</taxon>
    </lineage>
</organism>
<dbReference type="RefSeq" id="WP_349968225.1">
    <property type="nucleotide sequence ID" value="NZ_CP157942.1"/>
</dbReference>
<evidence type="ECO:0000256" key="1">
    <source>
        <dbReference type="SAM" id="Coils"/>
    </source>
</evidence>
<sequence>MANNIKELSNEAPIILTWVPRVRGASLPNGKNSTLDYLEIIKNHKLTNKEERDIYLVINSPGFEENQIDSLNRELKGIKGVHVVDLHQYDWSEIDQDWKIDGKDISIKDFFRDMYNMQEEQRMYFAIEIDTFRLIALALLKQFTEHEGGIYIDFDSLEAIDTHIGKDITIPEGILLGNVIVFADNSGKIVNTILNNDLIAISDISIAIGILSEYKDKILSQKEMCIDIKERLPLLMDELLDKEFAKLTEKKEIAEEQIEIIEGEIKTTKENISRYVNDLENRGIAALYDMQPQDFQYLNSSYFGYSSTGFNLGHIYTQKAVNKGLIGEEASKWESFAFGRNNGNYAMSLAGSDLSWMKGESLYCQQVDNKLEEAKVDQMAMEKLSLA</sequence>
<feature type="coiled-coil region" evidence="1">
    <location>
        <begin position="237"/>
        <end position="271"/>
    </location>
</feature>
<reference evidence="2" key="1">
    <citation type="submission" date="2024-06" db="EMBL/GenBank/DDBJ databases">
        <authorList>
            <person name="Dussert Y."/>
            <person name="Peccoud J."/>
            <person name="Pigeault R."/>
        </authorList>
    </citation>
    <scope>NUCLEOTIDE SEQUENCE</scope>
    <source>
        <strain evidence="2">WArc</strain>
    </source>
</reference>
<keyword evidence="1" id="KW-0175">Coiled coil</keyword>
<name>A0AAU7Q4G4_9RICK</name>